<gene>
    <name evidence="2" type="ORF">AAFF_G00294740</name>
</gene>
<accession>A0AAD7W1G6</accession>
<feature type="region of interest" description="Disordered" evidence="1">
    <location>
        <begin position="1"/>
        <end position="34"/>
    </location>
</feature>
<evidence type="ECO:0000256" key="1">
    <source>
        <dbReference type="SAM" id="MobiDB-lite"/>
    </source>
</evidence>
<name>A0AAD7W1G6_9TELE</name>
<organism evidence="2 3">
    <name type="scientific">Aldrovandia affinis</name>
    <dbReference type="NCBI Taxonomy" id="143900"/>
    <lineage>
        <taxon>Eukaryota</taxon>
        <taxon>Metazoa</taxon>
        <taxon>Chordata</taxon>
        <taxon>Craniata</taxon>
        <taxon>Vertebrata</taxon>
        <taxon>Euteleostomi</taxon>
        <taxon>Actinopterygii</taxon>
        <taxon>Neopterygii</taxon>
        <taxon>Teleostei</taxon>
        <taxon>Notacanthiformes</taxon>
        <taxon>Halosauridae</taxon>
        <taxon>Aldrovandia</taxon>
    </lineage>
</organism>
<evidence type="ECO:0000313" key="3">
    <source>
        <dbReference type="Proteomes" id="UP001221898"/>
    </source>
</evidence>
<dbReference type="EMBL" id="JAINUG010000416">
    <property type="protein sequence ID" value="KAJ8372110.1"/>
    <property type="molecule type" value="Genomic_DNA"/>
</dbReference>
<dbReference type="Proteomes" id="UP001221898">
    <property type="component" value="Unassembled WGS sequence"/>
</dbReference>
<evidence type="ECO:0000313" key="2">
    <source>
        <dbReference type="EMBL" id="KAJ8372110.1"/>
    </source>
</evidence>
<comment type="caution">
    <text evidence="2">The sequence shown here is derived from an EMBL/GenBank/DDBJ whole genome shotgun (WGS) entry which is preliminary data.</text>
</comment>
<sequence length="77" mass="7935">MRHCEFTPAGPPVNGPLAPVNAGPAAGSQPPDTLLFTARCTPPTPSRGSLGSILEDPALPARLNIRRETAASVSFQS</sequence>
<proteinExistence type="predicted"/>
<reference evidence="2" key="1">
    <citation type="journal article" date="2023" name="Science">
        <title>Genome structures resolve the early diversification of teleost fishes.</title>
        <authorList>
            <person name="Parey E."/>
            <person name="Louis A."/>
            <person name="Montfort J."/>
            <person name="Bouchez O."/>
            <person name="Roques C."/>
            <person name="Iampietro C."/>
            <person name="Lluch J."/>
            <person name="Castinel A."/>
            <person name="Donnadieu C."/>
            <person name="Desvignes T."/>
            <person name="Floi Bucao C."/>
            <person name="Jouanno E."/>
            <person name="Wen M."/>
            <person name="Mejri S."/>
            <person name="Dirks R."/>
            <person name="Jansen H."/>
            <person name="Henkel C."/>
            <person name="Chen W.J."/>
            <person name="Zahm M."/>
            <person name="Cabau C."/>
            <person name="Klopp C."/>
            <person name="Thompson A.W."/>
            <person name="Robinson-Rechavi M."/>
            <person name="Braasch I."/>
            <person name="Lecointre G."/>
            <person name="Bobe J."/>
            <person name="Postlethwait J.H."/>
            <person name="Berthelot C."/>
            <person name="Roest Crollius H."/>
            <person name="Guiguen Y."/>
        </authorList>
    </citation>
    <scope>NUCLEOTIDE SEQUENCE</scope>
    <source>
        <strain evidence="2">NC1722</strain>
    </source>
</reference>
<dbReference type="AlphaFoldDB" id="A0AAD7W1G6"/>
<keyword evidence="3" id="KW-1185">Reference proteome</keyword>
<protein>
    <submittedName>
        <fullName evidence="2">Uncharacterized protein</fullName>
    </submittedName>
</protein>